<evidence type="ECO:0000313" key="2">
    <source>
        <dbReference type="Proteomes" id="UP000245838"/>
    </source>
</evidence>
<evidence type="ECO:0000313" key="1">
    <source>
        <dbReference type="EMBL" id="CRL45762.1"/>
    </source>
</evidence>
<dbReference type="EMBL" id="LN854557">
    <property type="protein sequence ID" value="CRL45762.1"/>
    <property type="molecule type" value="Genomic_DNA"/>
</dbReference>
<dbReference type="AlphaFoldDB" id="A0A193QKR3"/>
<accession>A0A193QKR3</accession>
<dbReference type="Proteomes" id="UP000245838">
    <property type="component" value="Chromosome sggmmb4_Chromosome"/>
</dbReference>
<reference evidence="1 2" key="1">
    <citation type="submission" date="2015-05" db="EMBL/GenBank/DDBJ databases">
        <authorList>
            <person name="Goodhead I."/>
        </authorList>
    </citation>
    <scope>NUCLEOTIDE SEQUENCE [LARGE SCALE GENOMIC DNA]</scope>
    <source>
        <strain evidence="2">morsitans</strain>
    </source>
</reference>
<gene>
    <name evidence="1" type="ORF">SGGMMB4_03799</name>
</gene>
<sequence length="52" mass="5746">MIQTSDAMIQPEMMALQNISPEVLVITSSERVTKAAARGDVEDRQMNEGESH</sequence>
<proteinExistence type="predicted"/>
<name>A0A193QKR3_SODGM</name>
<organism evidence="1 2">
    <name type="scientific">Sodalis glossinidius (strain morsitans)</name>
    <dbReference type="NCBI Taxonomy" id="343509"/>
    <lineage>
        <taxon>Bacteria</taxon>
        <taxon>Pseudomonadati</taxon>
        <taxon>Pseudomonadota</taxon>
        <taxon>Gammaproteobacteria</taxon>
        <taxon>Enterobacterales</taxon>
        <taxon>Bruguierivoracaceae</taxon>
        <taxon>Sodalis</taxon>
    </lineage>
</organism>
<protein>
    <submittedName>
        <fullName evidence="1">Uncharacterized protein</fullName>
    </submittedName>
</protein>